<gene>
    <name evidence="4" type="ORF">SAMN04490357_0872</name>
</gene>
<feature type="region of interest" description="Disordered" evidence="2">
    <location>
        <begin position="188"/>
        <end position="211"/>
    </location>
</feature>
<name>A0A1H4NRR8_9ACTN</name>
<dbReference type="RefSeq" id="WP_074995967.1">
    <property type="nucleotide sequence ID" value="NZ_FNTD01000004.1"/>
</dbReference>
<dbReference type="Pfam" id="PF00582">
    <property type="entry name" value="Usp"/>
    <property type="match status" value="2"/>
</dbReference>
<evidence type="ECO:0000259" key="3">
    <source>
        <dbReference type="Pfam" id="PF00582"/>
    </source>
</evidence>
<dbReference type="InterPro" id="IPR006015">
    <property type="entry name" value="Universal_stress_UspA"/>
</dbReference>
<dbReference type="PRINTS" id="PR01438">
    <property type="entry name" value="UNVRSLSTRESS"/>
</dbReference>
<dbReference type="Gene3D" id="3.40.50.620">
    <property type="entry name" value="HUPs"/>
    <property type="match status" value="2"/>
</dbReference>
<evidence type="ECO:0000313" key="4">
    <source>
        <dbReference type="EMBL" id="SEB97819.1"/>
    </source>
</evidence>
<evidence type="ECO:0000256" key="1">
    <source>
        <dbReference type="ARBA" id="ARBA00008791"/>
    </source>
</evidence>
<dbReference type="AlphaFoldDB" id="A0A1H4NRR8"/>
<accession>A0A1H4NRR8</accession>
<reference evidence="4 5" key="1">
    <citation type="submission" date="2016-10" db="EMBL/GenBank/DDBJ databases">
        <authorList>
            <person name="de Groot N.N."/>
        </authorList>
    </citation>
    <scope>NUCLEOTIDE SEQUENCE [LARGE SCALE GENOMIC DNA]</scope>
    <source>
        <strain evidence="4 5">DSM 40306</strain>
    </source>
</reference>
<dbReference type="EMBL" id="FNTD01000004">
    <property type="protein sequence ID" value="SEB97819.1"/>
    <property type="molecule type" value="Genomic_DNA"/>
</dbReference>
<evidence type="ECO:0000313" key="5">
    <source>
        <dbReference type="Proteomes" id="UP000182375"/>
    </source>
</evidence>
<dbReference type="PANTHER" id="PTHR46268">
    <property type="entry name" value="STRESS RESPONSE PROTEIN NHAX"/>
    <property type="match status" value="1"/>
</dbReference>
<comment type="similarity">
    <text evidence="1">Belongs to the universal stress protein A family.</text>
</comment>
<dbReference type="GeneID" id="95510133"/>
<dbReference type="InterPro" id="IPR014729">
    <property type="entry name" value="Rossmann-like_a/b/a_fold"/>
</dbReference>
<proteinExistence type="inferred from homology"/>
<dbReference type="STRING" id="67331.SAMN04490357_0872"/>
<evidence type="ECO:0000256" key="2">
    <source>
        <dbReference type="SAM" id="MobiDB-lite"/>
    </source>
</evidence>
<organism evidence="4 5">
    <name type="scientific">Streptomyces misionensis</name>
    <dbReference type="NCBI Taxonomy" id="67331"/>
    <lineage>
        <taxon>Bacteria</taxon>
        <taxon>Bacillati</taxon>
        <taxon>Actinomycetota</taxon>
        <taxon>Actinomycetes</taxon>
        <taxon>Kitasatosporales</taxon>
        <taxon>Streptomycetaceae</taxon>
        <taxon>Streptomyces</taxon>
    </lineage>
</organism>
<dbReference type="InterPro" id="IPR006016">
    <property type="entry name" value="UspA"/>
</dbReference>
<feature type="domain" description="UspA" evidence="3">
    <location>
        <begin position="150"/>
        <end position="285"/>
    </location>
</feature>
<dbReference type="PANTHER" id="PTHR46268:SF6">
    <property type="entry name" value="UNIVERSAL STRESS PROTEIN UP12"/>
    <property type="match status" value="1"/>
</dbReference>
<dbReference type="SUPFAM" id="SSF52402">
    <property type="entry name" value="Adenine nucleotide alpha hydrolases-like"/>
    <property type="match status" value="2"/>
</dbReference>
<dbReference type="Proteomes" id="UP000182375">
    <property type="component" value="Unassembled WGS sequence"/>
</dbReference>
<feature type="domain" description="UspA" evidence="3">
    <location>
        <begin position="5"/>
        <end position="139"/>
    </location>
</feature>
<protein>
    <submittedName>
        <fullName evidence="4">Nucleotide-binding universal stress protein, UspA family</fullName>
    </submittedName>
</protein>
<sequence>MDLPVVAGVDGSEESLRAVDRAADEAALRGAPLRLVYASLWERYEGSLIAQEVGKPVEEVMARDVMGAAERRAHQRRPGLVVTTAVLAEEPEFGLVNESSLARLVVLGRRGRSGVAELLLGSVSLSVAAHAHCPVVVLRGRPEEPAAPGRVVLGVAGKGACPAAVRFAAEEAALRGVPLEAVRAWRRPAHTAAGHPPLSGRPSRTPEEEAAGALEEALRQDLPDGLRVCRRTAEGPARDVLVAASRDAGLLVVGARRRTGRLGLRLGRVAHGVLHHADCPVAVVPEPA</sequence>